<proteinExistence type="predicted"/>
<protein>
    <submittedName>
        <fullName evidence="1">Uncharacterized protein</fullName>
    </submittedName>
</protein>
<organism evidence="1">
    <name type="scientific">Vibrio phage Vc1</name>
    <dbReference type="NCBI Taxonomy" id="1480731"/>
    <lineage>
        <taxon>Viruses</taxon>
        <taxon>Duplodnaviria</taxon>
        <taxon>Heunggongvirae</taxon>
        <taxon>Uroviricota</taxon>
        <taxon>Caudoviricetes</taxon>
        <taxon>Drexlerviridae</taxon>
        <taxon>Jhansiroadvirus</taxon>
        <taxon>Jhansiroadvirus gwaliVC1</taxon>
    </lineage>
</organism>
<name>A0A6M5CCW1_9CAUD</name>
<accession>A0A6M5CCW1</accession>
<evidence type="ECO:0000313" key="1">
    <source>
        <dbReference type="EMBL" id="QJT70656.1"/>
    </source>
</evidence>
<gene>
    <name evidence="1" type="ORF">2019VC1_51</name>
</gene>
<reference evidence="1" key="1">
    <citation type="submission" date="2020-04" db="EMBL/GenBank/DDBJ databases">
        <authorList>
            <person name="Kumar P."/>
            <person name="Meghvansi M.K."/>
            <person name="Kamboj D.V."/>
        </authorList>
    </citation>
    <scope>NUCLEOTIDE SEQUENCE [LARGE SCALE GENOMIC DNA]</scope>
</reference>
<dbReference type="EMBL" id="MT360682">
    <property type="protein sequence ID" value="QJT70656.1"/>
    <property type="molecule type" value="Genomic_DNA"/>
</dbReference>
<sequence length="70" mass="7757">MKIRITKVDCRECDESLTLADCGFRVGDVVEVDGNFADGSFCVLAIRNTAEIKIGDNVSVEHYECEVVEE</sequence>